<protein>
    <recommendedName>
        <fullName evidence="6">Copper transport protein</fullName>
    </recommendedName>
</protein>
<dbReference type="PANTHER" id="PTHR12483">
    <property type="entry name" value="SOLUTE CARRIER FAMILY 31 COPPER TRANSPORTERS"/>
    <property type="match status" value="1"/>
</dbReference>
<evidence type="ECO:0000256" key="4">
    <source>
        <dbReference type="ARBA" id="ARBA00022989"/>
    </source>
</evidence>
<keyword evidence="3 6" id="KW-0812">Transmembrane</keyword>
<dbReference type="OrthoDB" id="161814at2759"/>
<comment type="subcellular location">
    <subcellularLocation>
        <location evidence="1 6">Membrane</location>
        <topology evidence="1 6">Multi-pass membrane protein</topology>
    </subcellularLocation>
</comment>
<dbReference type="EMBL" id="KZ819188">
    <property type="protein sequence ID" value="PWZ03525.1"/>
    <property type="molecule type" value="Genomic_DNA"/>
</dbReference>
<dbReference type="Proteomes" id="UP000246740">
    <property type="component" value="Unassembled WGS sequence"/>
</dbReference>
<gene>
    <name evidence="7" type="ORF">BCV70DRAFT_155885</name>
</gene>
<organism evidence="7 8">
    <name type="scientific">Testicularia cyperi</name>
    <dbReference type="NCBI Taxonomy" id="1882483"/>
    <lineage>
        <taxon>Eukaryota</taxon>
        <taxon>Fungi</taxon>
        <taxon>Dikarya</taxon>
        <taxon>Basidiomycota</taxon>
        <taxon>Ustilaginomycotina</taxon>
        <taxon>Ustilaginomycetes</taxon>
        <taxon>Ustilaginales</taxon>
        <taxon>Anthracoideaceae</taxon>
        <taxon>Testicularia</taxon>
    </lineage>
</organism>
<dbReference type="InterPro" id="IPR007274">
    <property type="entry name" value="Cop_transporter"/>
</dbReference>
<keyword evidence="6" id="KW-0186">Copper</keyword>
<keyword evidence="6" id="KW-0813">Transport</keyword>
<dbReference type="GO" id="GO:0016020">
    <property type="term" value="C:membrane"/>
    <property type="evidence" value="ECO:0007669"/>
    <property type="project" value="UniProtKB-SubCell"/>
</dbReference>
<dbReference type="Pfam" id="PF04145">
    <property type="entry name" value="Ctr"/>
    <property type="match status" value="1"/>
</dbReference>
<dbReference type="InParanoid" id="A0A317XZ10"/>
<evidence type="ECO:0000256" key="2">
    <source>
        <dbReference type="ARBA" id="ARBA00006921"/>
    </source>
</evidence>
<dbReference type="FunCoup" id="A0A317XZ10">
    <property type="interactions" value="12"/>
</dbReference>
<feature type="transmembrane region" description="Helical" evidence="6">
    <location>
        <begin position="179"/>
        <end position="198"/>
    </location>
</feature>
<evidence type="ECO:0000313" key="7">
    <source>
        <dbReference type="EMBL" id="PWZ03525.1"/>
    </source>
</evidence>
<evidence type="ECO:0000313" key="8">
    <source>
        <dbReference type="Proteomes" id="UP000246740"/>
    </source>
</evidence>
<dbReference type="PANTHER" id="PTHR12483:SF73">
    <property type="entry name" value="COPPER TRANSPORT PROTEIN CTR3"/>
    <property type="match status" value="1"/>
</dbReference>
<feature type="transmembrane region" description="Helical" evidence="6">
    <location>
        <begin position="47"/>
        <end position="66"/>
    </location>
</feature>
<dbReference type="STRING" id="1882483.A0A317XZ10"/>
<dbReference type="AlphaFoldDB" id="A0A317XZ10"/>
<keyword evidence="8" id="KW-1185">Reference proteome</keyword>
<dbReference type="GO" id="GO:0005375">
    <property type="term" value="F:copper ion transmembrane transporter activity"/>
    <property type="evidence" value="ECO:0007669"/>
    <property type="project" value="UniProtKB-UniRule"/>
</dbReference>
<evidence type="ECO:0000256" key="3">
    <source>
        <dbReference type="ARBA" id="ARBA00022692"/>
    </source>
</evidence>
<comment type="similarity">
    <text evidence="2 6">Belongs to the copper transporter (Ctr) (TC 1.A.56) family. SLC31A subfamily.</text>
</comment>
<reference evidence="7 8" key="1">
    <citation type="journal article" date="2018" name="Mol. Biol. Evol.">
        <title>Broad Genomic Sampling Reveals a Smut Pathogenic Ancestry of the Fungal Clade Ustilaginomycotina.</title>
        <authorList>
            <person name="Kijpornyongpan T."/>
            <person name="Mondo S.J."/>
            <person name="Barry K."/>
            <person name="Sandor L."/>
            <person name="Lee J."/>
            <person name="Lipzen A."/>
            <person name="Pangilinan J."/>
            <person name="LaButti K."/>
            <person name="Hainaut M."/>
            <person name="Henrissat B."/>
            <person name="Grigoriev I.V."/>
            <person name="Spatafora J.W."/>
            <person name="Aime M.C."/>
        </authorList>
    </citation>
    <scope>NUCLEOTIDE SEQUENCE [LARGE SCALE GENOMIC DNA]</scope>
    <source>
        <strain evidence="7 8">MCA 3645</strain>
    </source>
</reference>
<keyword evidence="4 6" id="KW-1133">Transmembrane helix</keyword>
<name>A0A317XZ10_9BASI</name>
<evidence type="ECO:0000256" key="5">
    <source>
        <dbReference type="ARBA" id="ARBA00023136"/>
    </source>
</evidence>
<keyword evidence="6" id="KW-0406">Ion transport</keyword>
<evidence type="ECO:0000256" key="6">
    <source>
        <dbReference type="RuleBase" id="RU367022"/>
    </source>
</evidence>
<feature type="transmembrane region" description="Helical" evidence="6">
    <location>
        <begin position="154"/>
        <end position="173"/>
    </location>
</feature>
<accession>A0A317XZ10</accession>
<proteinExistence type="inferred from homology"/>
<evidence type="ECO:0000256" key="1">
    <source>
        <dbReference type="ARBA" id="ARBA00004141"/>
    </source>
</evidence>
<sequence>MSSNSTMSGHDHSSMDMGAACSMNMLGNWQTINTCVLTSSWHIRTEAQFAGTCIGIFLMTFVIETVRRWSREFDRWVLEQAVQQRRQQRRLTAQLQSQITDRIAANGNEAHDVSTKRRMAKLDQIFFGLPTDQATCRQAALESMKFRPQLWQQMIRSLLYGIQFTGAYIIMLISMTYNGYIMIAIVLGGILGHFYSTWDTIGTSRVIDIDDLSHGYSPNGGAAPGMGGAPAPGTAPCCERNEKHDQASISSSSDEIAAVKRQIVTLPEHGHDKGACCV</sequence>
<keyword evidence="6" id="KW-0187">Copper transport</keyword>
<keyword evidence="5 6" id="KW-0472">Membrane</keyword>